<proteinExistence type="predicted"/>
<evidence type="ECO:0000256" key="1">
    <source>
        <dbReference type="SAM" id="SignalP"/>
    </source>
</evidence>
<dbReference type="InterPro" id="IPR029140">
    <property type="entry name" value="Mfa1_C"/>
</dbReference>
<accession>A0A1T4K4Q5</accession>
<feature type="chain" id="PRO_5010554468" evidence="1">
    <location>
        <begin position="19"/>
        <end position="504"/>
    </location>
</feature>
<dbReference type="Pfam" id="PF15495">
    <property type="entry name" value="Fimbrillin_C"/>
    <property type="match status" value="1"/>
</dbReference>
<dbReference type="Gene3D" id="2.60.40.2580">
    <property type="match status" value="1"/>
</dbReference>
<sequence length="504" mass="55337">MRFLKVFVATVVALGVIACSKENTPNNTTIDETIGDAYMAVGFRVPEGPSVRAAAIPTEPGTPAEMTVNNVLVVLYSQETSLVEYAWELDAKRTGAEDQAFTGTDVFPGYGQDLPNVGTGVPTNSSFISVARKVKKADYHVAIFLNPNAKIKEITAVGKNKSELDAPVTADIINAQVGQPILMSNEQGLIPVPSTALKPTADEAQKNPIKVIVDRAVAKVTLIGEASYTNTIGDKVSDVEWILDVTNKKTYWMRKLAPLLSGTQEVLNDGSSRQSRYAIDPNYNGEYNTLTANDLGEEFNYIDLNSNPTFNSISVIGGESKFAYALENTMEASKQFLVATTQIIIKATYTPKDLTKGQTWVNYRGKKMHLTDFNQKVQQAQAHDATDHGLGMPDGFVAEMKGKGDFADESLKEPNLSIYKNGLCYYRVPIRHFSDDLVDTVMGYGRYGIVRNNVYNCTLSEIKIPGEPKITPPTPTTPDDKKNDYVSFDVRVNPWVSRTQDVEL</sequence>
<feature type="signal peptide" evidence="1">
    <location>
        <begin position="1"/>
        <end position="18"/>
    </location>
</feature>
<evidence type="ECO:0000313" key="4">
    <source>
        <dbReference type="Proteomes" id="UP000189956"/>
    </source>
</evidence>
<keyword evidence="1" id="KW-0732">Signal</keyword>
<dbReference type="Gene3D" id="2.60.40.3690">
    <property type="match status" value="1"/>
</dbReference>
<dbReference type="RefSeq" id="WP_025837052.1">
    <property type="nucleotide sequence ID" value="NZ_FUWL01000004.1"/>
</dbReference>
<dbReference type="PROSITE" id="PS51257">
    <property type="entry name" value="PROKAR_LIPOPROTEIN"/>
    <property type="match status" value="1"/>
</dbReference>
<feature type="domain" description="Minor fimbrium subunit Mfa1 C-terminal" evidence="2">
    <location>
        <begin position="418"/>
        <end position="501"/>
    </location>
</feature>
<reference evidence="3 4" key="1">
    <citation type="submission" date="2017-02" db="EMBL/GenBank/DDBJ databases">
        <authorList>
            <person name="Peterson S.W."/>
        </authorList>
    </citation>
    <scope>NUCLEOTIDE SEQUENCE [LARGE SCALE GENOMIC DNA]</scope>
    <source>
        <strain evidence="3 4">ATCC 700135</strain>
    </source>
</reference>
<evidence type="ECO:0000313" key="3">
    <source>
        <dbReference type="EMBL" id="SJZ37414.1"/>
    </source>
</evidence>
<dbReference type="Proteomes" id="UP000189956">
    <property type="component" value="Unassembled WGS sequence"/>
</dbReference>
<dbReference type="AlphaFoldDB" id="A0A1T4K4Q5"/>
<gene>
    <name evidence="3" type="ORF">SAMN02745205_00576</name>
</gene>
<dbReference type="InterPro" id="IPR047786">
    <property type="entry name" value="Mfa1_fim"/>
</dbReference>
<dbReference type="EMBL" id="FUWL01000004">
    <property type="protein sequence ID" value="SJZ37414.1"/>
    <property type="molecule type" value="Genomic_DNA"/>
</dbReference>
<dbReference type="NCBIfam" id="NF038041">
    <property type="entry name" value="fim_Mfa1_fam"/>
    <property type="match status" value="1"/>
</dbReference>
<evidence type="ECO:0000259" key="2">
    <source>
        <dbReference type="Pfam" id="PF15495"/>
    </source>
</evidence>
<organism evidence="3 4">
    <name type="scientific">Porphyromonas cangingivalis</name>
    <dbReference type="NCBI Taxonomy" id="36874"/>
    <lineage>
        <taxon>Bacteria</taxon>
        <taxon>Pseudomonadati</taxon>
        <taxon>Bacteroidota</taxon>
        <taxon>Bacteroidia</taxon>
        <taxon>Bacteroidales</taxon>
        <taxon>Porphyromonadaceae</taxon>
        <taxon>Porphyromonas</taxon>
    </lineage>
</organism>
<dbReference type="GO" id="GO:0009418">
    <property type="term" value="C:pilus shaft"/>
    <property type="evidence" value="ECO:0007669"/>
    <property type="project" value="InterPro"/>
</dbReference>
<protein>
    <submittedName>
        <fullName evidence="3">Major fimbrial subunit protein (FimA)</fullName>
    </submittedName>
</protein>
<name>A0A1T4K4Q5_PORCN</name>